<protein>
    <submittedName>
        <fullName evidence="1">Uncharacterized protein</fullName>
    </submittedName>
</protein>
<proteinExistence type="predicted"/>
<comment type="caution">
    <text evidence="1">The sequence shown here is derived from an EMBL/GenBank/DDBJ whole genome shotgun (WGS) entry which is preliminary data.</text>
</comment>
<organism evidence="1 2">
    <name type="scientific">Vibrio coralliirubri</name>
    <dbReference type="NCBI Taxonomy" id="1516159"/>
    <lineage>
        <taxon>Bacteria</taxon>
        <taxon>Pseudomonadati</taxon>
        <taxon>Pseudomonadota</taxon>
        <taxon>Gammaproteobacteria</taxon>
        <taxon>Vibrionales</taxon>
        <taxon>Vibrionaceae</taxon>
        <taxon>Vibrio</taxon>
    </lineage>
</organism>
<dbReference type="Proteomes" id="UP000041625">
    <property type="component" value="Unassembled WGS sequence"/>
</dbReference>
<gene>
    <name evidence="1" type="ORF">VCR31J2_1270246</name>
</gene>
<accession>A0AA86X9F2</accession>
<sequence>MRVCCSSCFRCKLTLGWVMCNALAAFPKCLYSASVTNVFNKLISSIMSSLSCYLHHSLKMKNALPSLPSVRNERDRESHLWFEIPDTSFLGSGMAPRNRGNVRFVTFDYKVLQSHRFPLQGIRHPVIPYSEERA</sequence>
<dbReference type="AlphaFoldDB" id="A0AA86X9F2"/>
<name>A0AA86X9F2_9VIBR</name>
<reference evidence="1 2" key="1">
    <citation type="submission" date="2014-06" db="EMBL/GenBank/DDBJ databases">
        <authorList>
            <person name="Le Roux F."/>
        </authorList>
    </citation>
    <scope>NUCLEOTIDE SEQUENCE [LARGE SCALE GENOMIC DNA]</scope>
    <source>
        <strain evidence="1 2">J2-31</strain>
    </source>
</reference>
<keyword evidence="2" id="KW-1185">Reference proteome</keyword>
<evidence type="ECO:0000313" key="2">
    <source>
        <dbReference type="Proteomes" id="UP000041625"/>
    </source>
</evidence>
<dbReference type="EMBL" id="CCKJ01000032">
    <property type="protein sequence ID" value="CDT57424.1"/>
    <property type="molecule type" value="Genomic_DNA"/>
</dbReference>
<evidence type="ECO:0000313" key="1">
    <source>
        <dbReference type="EMBL" id="CDT57424.1"/>
    </source>
</evidence>